<organism evidence="1 2">
    <name type="scientific">Artomyces pyxidatus</name>
    <dbReference type="NCBI Taxonomy" id="48021"/>
    <lineage>
        <taxon>Eukaryota</taxon>
        <taxon>Fungi</taxon>
        <taxon>Dikarya</taxon>
        <taxon>Basidiomycota</taxon>
        <taxon>Agaricomycotina</taxon>
        <taxon>Agaricomycetes</taxon>
        <taxon>Russulales</taxon>
        <taxon>Auriscalpiaceae</taxon>
        <taxon>Artomyces</taxon>
    </lineage>
</organism>
<dbReference type="Proteomes" id="UP000814140">
    <property type="component" value="Unassembled WGS sequence"/>
</dbReference>
<reference evidence="1" key="1">
    <citation type="submission" date="2021-03" db="EMBL/GenBank/DDBJ databases">
        <authorList>
            <consortium name="DOE Joint Genome Institute"/>
            <person name="Ahrendt S."/>
            <person name="Looney B.P."/>
            <person name="Miyauchi S."/>
            <person name="Morin E."/>
            <person name="Drula E."/>
            <person name="Courty P.E."/>
            <person name="Chicoki N."/>
            <person name="Fauchery L."/>
            <person name="Kohler A."/>
            <person name="Kuo A."/>
            <person name="Labutti K."/>
            <person name="Pangilinan J."/>
            <person name="Lipzen A."/>
            <person name="Riley R."/>
            <person name="Andreopoulos W."/>
            <person name="He G."/>
            <person name="Johnson J."/>
            <person name="Barry K.W."/>
            <person name="Grigoriev I.V."/>
            <person name="Nagy L."/>
            <person name="Hibbett D."/>
            <person name="Henrissat B."/>
            <person name="Matheny P.B."/>
            <person name="Labbe J."/>
            <person name="Martin F."/>
        </authorList>
    </citation>
    <scope>NUCLEOTIDE SEQUENCE</scope>
    <source>
        <strain evidence="1">HHB10654</strain>
    </source>
</reference>
<name>A0ACB8SMF1_9AGAM</name>
<proteinExistence type="predicted"/>
<protein>
    <submittedName>
        <fullName evidence="1">Uncharacterized protein</fullName>
    </submittedName>
</protein>
<gene>
    <name evidence="1" type="ORF">BV25DRAFT_1841727</name>
</gene>
<evidence type="ECO:0000313" key="2">
    <source>
        <dbReference type="Proteomes" id="UP000814140"/>
    </source>
</evidence>
<dbReference type="EMBL" id="MU277248">
    <property type="protein sequence ID" value="KAI0057392.1"/>
    <property type="molecule type" value="Genomic_DNA"/>
</dbReference>
<accession>A0ACB8SMF1</accession>
<keyword evidence="2" id="KW-1185">Reference proteome</keyword>
<comment type="caution">
    <text evidence="1">The sequence shown here is derived from an EMBL/GenBank/DDBJ whole genome shotgun (WGS) entry which is preliminary data.</text>
</comment>
<reference evidence="1" key="2">
    <citation type="journal article" date="2022" name="New Phytol.">
        <title>Evolutionary transition to the ectomycorrhizal habit in the genomes of a hyperdiverse lineage of mushroom-forming fungi.</title>
        <authorList>
            <person name="Looney B."/>
            <person name="Miyauchi S."/>
            <person name="Morin E."/>
            <person name="Drula E."/>
            <person name="Courty P.E."/>
            <person name="Kohler A."/>
            <person name="Kuo A."/>
            <person name="LaButti K."/>
            <person name="Pangilinan J."/>
            <person name="Lipzen A."/>
            <person name="Riley R."/>
            <person name="Andreopoulos W."/>
            <person name="He G."/>
            <person name="Johnson J."/>
            <person name="Nolan M."/>
            <person name="Tritt A."/>
            <person name="Barry K.W."/>
            <person name="Grigoriev I.V."/>
            <person name="Nagy L.G."/>
            <person name="Hibbett D."/>
            <person name="Henrissat B."/>
            <person name="Matheny P.B."/>
            <person name="Labbe J."/>
            <person name="Martin F.M."/>
        </authorList>
    </citation>
    <scope>NUCLEOTIDE SEQUENCE</scope>
    <source>
        <strain evidence="1">HHB10654</strain>
    </source>
</reference>
<sequence length="118" mass="12890">MPSASGDQSRISQPAATNKTGGDNAVRAKHEVQVKQAARVRSKAYDRTAAKRAAQKQTEKRPMSGWGDNWKREEERRAHAKALGRGPTGVSHGPGKADKKVPTSNSETTKASDQVRRW</sequence>
<evidence type="ECO:0000313" key="1">
    <source>
        <dbReference type="EMBL" id="KAI0057392.1"/>
    </source>
</evidence>